<gene>
    <name evidence="1" type="ORF">RCOM_1568800</name>
</gene>
<name>B9S5D0_RICCO</name>
<dbReference type="eggNOG" id="ENOG502SXWJ">
    <property type="taxonomic scope" value="Eukaryota"/>
</dbReference>
<sequence length="92" mass="10841">MTSLPIGKFKVVYVLNTLKPVETENETLADTRERQKWETNDEIFRGHILNPMSDSLFDVYHSIPTAKELWDKLEIKYMQEDDTSLLLNNLLR</sequence>
<protein>
    <recommendedName>
        <fullName evidence="3">Zinc finger, CCHC-type</fullName>
    </recommendedName>
</protein>
<keyword evidence="2" id="KW-1185">Reference proteome</keyword>
<dbReference type="InParanoid" id="B9S5D0"/>
<dbReference type="Pfam" id="PF14223">
    <property type="entry name" value="Retrotran_gag_2"/>
    <property type="match status" value="1"/>
</dbReference>
<dbReference type="AlphaFoldDB" id="B9S5D0"/>
<evidence type="ECO:0008006" key="3">
    <source>
        <dbReference type="Google" id="ProtNLM"/>
    </source>
</evidence>
<evidence type="ECO:0000313" key="1">
    <source>
        <dbReference type="EMBL" id="EEF41151.1"/>
    </source>
</evidence>
<dbReference type="EMBL" id="EQ973873">
    <property type="protein sequence ID" value="EEF41151.1"/>
    <property type="molecule type" value="Genomic_DNA"/>
</dbReference>
<dbReference type="PANTHER" id="PTHR47592">
    <property type="entry name" value="PBF68 PROTEIN"/>
    <property type="match status" value="1"/>
</dbReference>
<evidence type="ECO:0000313" key="2">
    <source>
        <dbReference type="Proteomes" id="UP000008311"/>
    </source>
</evidence>
<proteinExistence type="predicted"/>
<accession>B9S5D0</accession>
<reference evidence="2" key="1">
    <citation type="journal article" date="2010" name="Nat. Biotechnol.">
        <title>Draft genome sequence of the oilseed species Ricinus communis.</title>
        <authorList>
            <person name="Chan A.P."/>
            <person name="Crabtree J."/>
            <person name="Zhao Q."/>
            <person name="Lorenzi H."/>
            <person name="Orvis J."/>
            <person name="Puiu D."/>
            <person name="Melake-Berhan A."/>
            <person name="Jones K.M."/>
            <person name="Redman J."/>
            <person name="Chen G."/>
            <person name="Cahoon E.B."/>
            <person name="Gedil M."/>
            <person name="Stanke M."/>
            <person name="Haas B.J."/>
            <person name="Wortman J.R."/>
            <person name="Fraser-Liggett C.M."/>
            <person name="Ravel J."/>
            <person name="Rabinowicz P.D."/>
        </authorList>
    </citation>
    <scope>NUCLEOTIDE SEQUENCE [LARGE SCALE GENOMIC DNA]</scope>
    <source>
        <strain evidence="2">cv. Hale</strain>
    </source>
</reference>
<dbReference type="PANTHER" id="PTHR47592:SF29">
    <property type="entry name" value="ZINC FINGER, CCHC-TYPE"/>
    <property type="match status" value="1"/>
</dbReference>
<organism evidence="1 2">
    <name type="scientific">Ricinus communis</name>
    <name type="common">Castor bean</name>
    <dbReference type="NCBI Taxonomy" id="3988"/>
    <lineage>
        <taxon>Eukaryota</taxon>
        <taxon>Viridiplantae</taxon>
        <taxon>Streptophyta</taxon>
        <taxon>Embryophyta</taxon>
        <taxon>Tracheophyta</taxon>
        <taxon>Spermatophyta</taxon>
        <taxon>Magnoliopsida</taxon>
        <taxon>eudicotyledons</taxon>
        <taxon>Gunneridae</taxon>
        <taxon>Pentapetalae</taxon>
        <taxon>rosids</taxon>
        <taxon>fabids</taxon>
        <taxon>Malpighiales</taxon>
        <taxon>Euphorbiaceae</taxon>
        <taxon>Acalyphoideae</taxon>
        <taxon>Acalypheae</taxon>
        <taxon>Ricinus</taxon>
    </lineage>
</organism>
<dbReference type="Proteomes" id="UP000008311">
    <property type="component" value="Unassembled WGS sequence"/>
</dbReference>